<reference evidence="1" key="1">
    <citation type="submission" date="2013-08" db="EMBL/GenBank/DDBJ databases">
        <title>Gene expansion shapes genome architecture in the human pathogen Lichtheimia corymbifera: an evolutionary genomics analysis in the ancient terrestrial Mucorales (Mucoromycotina).</title>
        <authorList>
            <person name="Schwartze V.U."/>
            <person name="Winter S."/>
            <person name="Shelest E."/>
            <person name="Marcet-Houben M."/>
            <person name="Horn F."/>
            <person name="Wehner S."/>
            <person name="Hoffmann K."/>
            <person name="Riege K."/>
            <person name="Sammeth M."/>
            <person name="Nowrousian M."/>
            <person name="Valiante V."/>
            <person name="Linde J."/>
            <person name="Jacobsen I.D."/>
            <person name="Marz M."/>
            <person name="Brakhage A.A."/>
            <person name="Gabaldon T."/>
            <person name="Bocker S."/>
            <person name="Voigt K."/>
        </authorList>
    </citation>
    <scope>NUCLEOTIDE SEQUENCE [LARGE SCALE GENOMIC DNA]</scope>
    <source>
        <strain evidence="1">FSU 9682</strain>
    </source>
</reference>
<organism evidence="1 2">
    <name type="scientific">Lichtheimia corymbifera JMRC:FSU:9682</name>
    <dbReference type="NCBI Taxonomy" id="1263082"/>
    <lineage>
        <taxon>Eukaryota</taxon>
        <taxon>Fungi</taxon>
        <taxon>Fungi incertae sedis</taxon>
        <taxon>Mucoromycota</taxon>
        <taxon>Mucoromycotina</taxon>
        <taxon>Mucoromycetes</taxon>
        <taxon>Mucorales</taxon>
        <taxon>Lichtheimiaceae</taxon>
        <taxon>Lichtheimia</taxon>
    </lineage>
</organism>
<dbReference type="STRING" id="1263082.A0A068SDG1"/>
<dbReference type="VEuPathDB" id="FungiDB:LCOR_10123.1"/>
<dbReference type="GO" id="GO:0031461">
    <property type="term" value="C:cullin-RING ubiquitin ligase complex"/>
    <property type="evidence" value="ECO:0007669"/>
    <property type="project" value="TreeGrafter"/>
</dbReference>
<dbReference type="OrthoDB" id="18339at2759"/>
<dbReference type="AlphaFoldDB" id="A0A068SDG1"/>
<dbReference type="GO" id="GO:0016567">
    <property type="term" value="P:protein ubiquitination"/>
    <property type="evidence" value="ECO:0007669"/>
    <property type="project" value="TreeGrafter"/>
</dbReference>
<dbReference type="Proteomes" id="UP000027586">
    <property type="component" value="Unassembled WGS sequence"/>
</dbReference>
<dbReference type="InterPro" id="IPR019138">
    <property type="entry name" value="De-etiolated_protein_1_Det1"/>
</dbReference>
<name>A0A068SDG1_9FUNG</name>
<dbReference type="GO" id="GO:0005634">
    <property type="term" value="C:nucleus"/>
    <property type="evidence" value="ECO:0007669"/>
    <property type="project" value="TreeGrafter"/>
</dbReference>
<dbReference type="GO" id="GO:0031625">
    <property type="term" value="F:ubiquitin protein ligase binding"/>
    <property type="evidence" value="ECO:0007669"/>
    <property type="project" value="TreeGrafter"/>
</dbReference>
<keyword evidence="2" id="KW-1185">Reference proteome</keyword>
<evidence type="ECO:0000313" key="2">
    <source>
        <dbReference type="Proteomes" id="UP000027586"/>
    </source>
</evidence>
<evidence type="ECO:0000313" key="1">
    <source>
        <dbReference type="EMBL" id="CDH59301.1"/>
    </source>
</evidence>
<sequence length="610" mass="70735">MRTKGTEKETRTSPIMQSTWPVTVVVLDHLWHAGSAKFLRLPLFSSSNLSMSSCMYQQHQRKLAASSKTLYHELKAREYGSRRHDRDGGVQRLYEFVTPNKTYYDVAIDSVCYHIRRFTDDGKYLVCFPETLDGIAVYWFNLIPSSIPATSDVGNSFDHYFTLKYHRTYQMEYDHYLCDDFLLIINQNKHLVVVSTSLTTITNGTSQFHEARYMQKLLSVFDYTFYIADLETGEMISSYSFPQECIPLGDQNGVSLHDDLLAVILVLSQDICILRVCPQGTLTLIQRISQQLEPPMDDAITTSMRYHSTLYDSWMTASEVETMQHSDIQQGASYGDYSEQHHVLPYTGFMNALLRWLFIQAKEGGSLALAYFYNRFQWYESLQLWRMQFLDNTTLLIELVSHKSLTLLYEQETTWKDTYTLFVIFDWNESRIVDAFDNSSTKVARTIFSRESRMECVARMSDIFSSTIMMDESTAYERLKRAISSWQNKDDTGVAMMKLSLLLPTPPMSQPECPYFDRGVFSYSSGASGHGWWEPQVRKIRFYSRRSGKLAFEIGAKKYREEEDDIIEGEEDESTMMLVIPHPQLPFMITRHKTLSLLDLVTNFHVYNPA</sequence>
<dbReference type="GO" id="GO:0032436">
    <property type="term" value="P:positive regulation of proteasomal ubiquitin-dependent protein catabolic process"/>
    <property type="evidence" value="ECO:0007669"/>
    <property type="project" value="TreeGrafter"/>
</dbReference>
<gene>
    <name evidence="1" type="ORF">LCOR_10123.1</name>
</gene>
<comment type="caution">
    <text evidence="1">The sequence shown here is derived from an EMBL/GenBank/DDBJ whole genome shotgun (WGS) entry which is preliminary data.</text>
</comment>
<dbReference type="EMBL" id="CBTN010000067">
    <property type="protein sequence ID" value="CDH59301.1"/>
    <property type="molecule type" value="Genomic_DNA"/>
</dbReference>
<dbReference type="PANTHER" id="PTHR13374:SF3">
    <property type="entry name" value="DET1 HOMOLOG"/>
    <property type="match status" value="1"/>
</dbReference>
<dbReference type="Pfam" id="PF09737">
    <property type="entry name" value="Det1"/>
    <property type="match status" value="1"/>
</dbReference>
<dbReference type="PANTHER" id="PTHR13374">
    <property type="entry name" value="DET1 HOMOLOG DE-ETIOLATED-1 HOMOLOG"/>
    <property type="match status" value="1"/>
</dbReference>
<dbReference type="GO" id="GO:1990756">
    <property type="term" value="F:ubiquitin-like ligase-substrate adaptor activity"/>
    <property type="evidence" value="ECO:0007669"/>
    <property type="project" value="TreeGrafter"/>
</dbReference>
<accession>A0A068SDG1</accession>
<proteinExistence type="predicted"/>
<protein>
    <submittedName>
        <fullName evidence="1">Uncharacterized protein</fullName>
    </submittedName>
</protein>